<dbReference type="RefSeq" id="WP_273670938.1">
    <property type="nucleotide sequence ID" value="NZ_JAQQXR010000004.1"/>
</dbReference>
<keyword evidence="1" id="KW-0732">Signal</keyword>
<evidence type="ECO:0000313" key="2">
    <source>
        <dbReference type="EMBL" id="MDC8758260.1"/>
    </source>
</evidence>
<evidence type="ECO:0000256" key="1">
    <source>
        <dbReference type="SAM" id="SignalP"/>
    </source>
</evidence>
<reference evidence="2 3" key="1">
    <citation type="submission" date="2022-10" db="EMBL/GenBank/DDBJ databases">
        <title>Janthinobacterium sp. hw3 Genome sequencing.</title>
        <authorList>
            <person name="Park S."/>
        </authorList>
    </citation>
    <scope>NUCLEOTIDE SEQUENCE [LARGE SCALE GENOMIC DNA]</scope>
    <source>
        <strain evidence="3">hw3</strain>
    </source>
</reference>
<dbReference type="Proteomes" id="UP001221208">
    <property type="component" value="Unassembled WGS sequence"/>
</dbReference>
<sequence>MQPTLSLLLAATLGSAAHAAEVRCLISSDARPPIRLQFTFPEGKKLLGQVRYERGSAAIPVKRLSSTTIDAEPDRPWSFETTWRETTAGGGSYTMLTQGARVYAFSYTGAKGKTTTFLEDLEASGERGCEWRRAG</sequence>
<feature type="signal peptide" evidence="1">
    <location>
        <begin position="1"/>
        <end position="19"/>
    </location>
</feature>
<name>A0ABT5K1D1_9BURK</name>
<organism evidence="2 3">
    <name type="scientific">Janthinobacterium fluminis</name>
    <dbReference type="NCBI Taxonomy" id="2987524"/>
    <lineage>
        <taxon>Bacteria</taxon>
        <taxon>Pseudomonadati</taxon>
        <taxon>Pseudomonadota</taxon>
        <taxon>Betaproteobacteria</taxon>
        <taxon>Burkholderiales</taxon>
        <taxon>Oxalobacteraceae</taxon>
        <taxon>Janthinobacterium</taxon>
    </lineage>
</organism>
<comment type="caution">
    <text evidence="2">The sequence shown here is derived from an EMBL/GenBank/DDBJ whole genome shotgun (WGS) entry which is preliminary data.</text>
</comment>
<protein>
    <submittedName>
        <fullName evidence="2">Uncharacterized protein</fullName>
    </submittedName>
</protein>
<accession>A0ABT5K1D1</accession>
<keyword evidence="3" id="KW-1185">Reference proteome</keyword>
<feature type="chain" id="PRO_5045879583" evidence="1">
    <location>
        <begin position="20"/>
        <end position="135"/>
    </location>
</feature>
<dbReference type="EMBL" id="JAQQXR010000004">
    <property type="protein sequence ID" value="MDC8758260.1"/>
    <property type="molecule type" value="Genomic_DNA"/>
</dbReference>
<proteinExistence type="predicted"/>
<gene>
    <name evidence="2" type="ORF">OIK44_11735</name>
</gene>
<evidence type="ECO:0000313" key="3">
    <source>
        <dbReference type="Proteomes" id="UP001221208"/>
    </source>
</evidence>